<evidence type="ECO:0000313" key="1">
    <source>
        <dbReference type="EMBL" id="GAH42182.1"/>
    </source>
</evidence>
<name>X1FB44_9ZZZZ</name>
<proteinExistence type="predicted"/>
<accession>X1FB44</accession>
<dbReference type="AlphaFoldDB" id="X1FB44"/>
<dbReference type="EMBL" id="BARU01015281">
    <property type="protein sequence ID" value="GAH42182.1"/>
    <property type="molecule type" value="Genomic_DNA"/>
</dbReference>
<reference evidence="1" key="1">
    <citation type="journal article" date="2014" name="Front. Microbiol.">
        <title>High frequency of phylogenetically diverse reductive dehalogenase-homologous genes in deep subseafloor sedimentary metagenomes.</title>
        <authorList>
            <person name="Kawai M."/>
            <person name="Futagami T."/>
            <person name="Toyoda A."/>
            <person name="Takaki Y."/>
            <person name="Nishi S."/>
            <person name="Hori S."/>
            <person name="Arai W."/>
            <person name="Tsubouchi T."/>
            <person name="Morono Y."/>
            <person name="Uchiyama I."/>
            <person name="Ito T."/>
            <person name="Fujiyama A."/>
            <person name="Inagaki F."/>
            <person name="Takami H."/>
        </authorList>
    </citation>
    <scope>NUCLEOTIDE SEQUENCE</scope>
    <source>
        <strain evidence="1">Expedition CK06-06</strain>
    </source>
</reference>
<protein>
    <submittedName>
        <fullName evidence="1">Uncharacterized protein</fullName>
    </submittedName>
</protein>
<sequence length="42" mass="4151">MKRVVVCVGAWLMAACAVVHSGLTVAAESTAPAAPAVRVGVT</sequence>
<comment type="caution">
    <text evidence="1">The sequence shown here is derived from an EMBL/GenBank/DDBJ whole genome shotgun (WGS) entry which is preliminary data.</text>
</comment>
<organism evidence="1">
    <name type="scientific">marine sediment metagenome</name>
    <dbReference type="NCBI Taxonomy" id="412755"/>
    <lineage>
        <taxon>unclassified sequences</taxon>
        <taxon>metagenomes</taxon>
        <taxon>ecological metagenomes</taxon>
    </lineage>
</organism>
<feature type="non-terminal residue" evidence="1">
    <location>
        <position position="42"/>
    </location>
</feature>
<gene>
    <name evidence="1" type="ORF">S03H2_26388</name>
</gene>
<dbReference type="PROSITE" id="PS51257">
    <property type="entry name" value="PROKAR_LIPOPROTEIN"/>
    <property type="match status" value="1"/>
</dbReference>